<dbReference type="AlphaFoldDB" id="A0A2P6PPZ6"/>
<dbReference type="GO" id="GO:0004819">
    <property type="term" value="F:glutamine-tRNA ligase activity"/>
    <property type="evidence" value="ECO:0007669"/>
    <property type="project" value="UniProtKB-EC"/>
</dbReference>
<dbReference type="EC" id="6.1.1.18" evidence="8"/>
<dbReference type="GO" id="GO:0005524">
    <property type="term" value="F:ATP binding"/>
    <property type="evidence" value="ECO:0007669"/>
    <property type="project" value="UniProtKB-KW"/>
</dbReference>
<dbReference type="InterPro" id="IPR014729">
    <property type="entry name" value="Rossmann-like_a/b/a_fold"/>
</dbReference>
<keyword evidence="4 6" id="KW-0648">Protein biosynthesis</keyword>
<evidence type="ECO:0000259" key="7">
    <source>
        <dbReference type="Pfam" id="PF00749"/>
    </source>
</evidence>
<dbReference type="Gramene" id="PRQ23999">
    <property type="protein sequence ID" value="PRQ23999"/>
    <property type="gene ID" value="RchiOBHm_Chr6g0267561"/>
</dbReference>
<evidence type="ECO:0000313" key="8">
    <source>
        <dbReference type="EMBL" id="PRQ23999.1"/>
    </source>
</evidence>
<name>A0A2P6PPZ6_ROSCH</name>
<dbReference type="InterPro" id="IPR020058">
    <property type="entry name" value="Glu/Gln-tRNA-synth_Ib_cat-dom"/>
</dbReference>
<gene>
    <name evidence="8" type="ORF">RchiOBHm_Chr6g0267561</name>
</gene>
<protein>
    <submittedName>
        <fullName evidence="8">Putative glutamine--tRNA ligase</fullName>
        <ecNumber evidence="8">6.1.1.18</ecNumber>
    </submittedName>
</protein>
<dbReference type="Pfam" id="PF00749">
    <property type="entry name" value="tRNA-synt_1c"/>
    <property type="match status" value="1"/>
</dbReference>
<dbReference type="SUPFAM" id="SSF52374">
    <property type="entry name" value="Nucleotidylyl transferase"/>
    <property type="match status" value="1"/>
</dbReference>
<reference evidence="8 9" key="1">
    <citation type="journal article" date="2018" name="Nat. Genet.">
        <title>The Rosa genome provides new insights in the design of modern roses.</title>
        <authorList>
            <person name="Bendahmane M."/>
        </authorList>
    </citation>
    <scope>NUCLEOTIDE SEQUENCE [LARGE SCALE GENOMIC DNA]</scope>
    <source>
        <strain evidence="9">cv. Old Blush</strain>
    </source>
</reference>
<organism evidence="8 9">
    <name type="scientific">Rosa chinensis</name>
    <name type="common">China rose</name>
    <dbReference type="NCBI Taxonomy" id="74649"/>
    <lineage>
        <taxon>Eukaryota</taxon>
        <taxon>Viridiplantae</taxon>
        <taxon>Streptophyta</taxon>
        <taxon>Embryophyta</taxon>
        <taxon>Tracheophyta</taxon>
        <taxon>Spermatophyta</taxon>
        <taxon>Magnoliopsida</taxon>
        <taxon>eudicotyledons</taxon>
        <taxon>Gunneridae</taxon>
        <taxon>Pentapetalae</taxon>
        <taxon>rosids</taxon>
        <taxon>fabids</taxon>
        <taxon>Rosales</taxon>
        <taxon>Rosaceae</taxon>
        <taxon>Rosoideae</taxon>
        <taxon>Rosoideae incertae sedis</taxon>
        <taxon>Rosa</taxon>
    </lineage>
</organism>
<evidence type="ECO:0000256" key="3">
    <source>
        <dbReference type="ARBA" id="ARBA00022840"/>
    </source>
</evidence>
<comment type="caution">
    <text evidence="8">The sequence shown here is derived from an EMBL/GenBank/DDBJ whole genome shotgun (WGS) entry which is preliminary data.</text>
</comment>
<dbReference type="STRING" id="74649.A0A2P6PPZ6"/>
<dbReference type="Gene3D" id="3.40.50.620">
    <property type="entry name" value="HUPs"/>
    <property type="match status" value="1"/>
</dbReference>
<dbReference type="GO" id="GO:0006425">
    <property type="term" value="P:glutaminyl-tRNA aminoacylation"/>
    <property type="evidence" value="ECO:0007669"/>
    <property type="project" value="TreeGrafter"/>
</dbReference>
<accession>A0A2P6PPZ6</accession>
<evidence type="ECO:0000256" key="4">
    <source>
        <dbReference type="ARBA" id="ARBA00022917"/>
    </source>
</evidence>
<dbReference type="PANTHER" id="PTHR43097">
    <property type="entry name" value="GLUTAMINE-TRNA LIGASE"/>
    <property type="match status" value="1"/>
</dbReference>
<keyword evidence="9" id="KW-1185">Reference proteome</keyword>
<proteinExistence type="inferred from homology"/>
<keyword evidence="2 6" id="KW-0547">Nucleotide-binding</keyword>
<evidence type="ECO:0000256" key="1">
    <source>
        <dbReference type="ARBA" id="ARBA00022598"/>
    </source>
</evidence>
<dbReference type="Proteomes" id="UP000238479">
    <property type="component" value="Chromosome 6"/>
</dbReference>
<keyword evidence="1 6" id="KW-0436">Ligase</keyword>
<dbReference type="EMBL" id="PDCK01000044">
    <property type="protein sequence ID" value="PRQ23999.1"/>
    <property type="molecule type" value="Genomic_DNA"/>
</dbReference>
<comment type="similarity">
    <text evidence="6">Belongs to the class-I aminoacyl-tRNA synthetase family.</text>
</comment>
<keyword evidence="3 6" id="KW-0067">ATP-binding</keyword>
<evidence type="ECO:0000313" key="9">
    <source>
        <dbReference type="Proteomes" id="UP000238479"/>
    </source>
</evidence>
<dbReference type="InterPro" id="IPR050132">
    <property type="entry name" value="Gln/Glu-tRNA_Ligase"/>
</dbReference>
<dbReference type="GO" id="GO:0005829">
    <property type="term" value="C:cytosol"/>
    <property type="evidence" value="ECO:0007669"/>
    <property type="project" value="TreeGrafter"/>
</dbReference>
<dbReference type="PANTHER" id="PTHR43097:SF4">
    <property type="entry name" value="GLUTAMINE--TRNA LIGASE"/>
    <property type="match status" value="1"/>
</dbReference>
<evidence type="ECO:0000256" key="6">
    <source>
        <dbReference type="RuleBase" id="RU363037"/>
    </source>
</evidence>
<keyword evidence="5 6" id="KW-0030">Aminoacyl-tRNA synthetase</keyword>
<evidence type="ECO:0000256" key="2">
    <source>
        <dbReference type="ARBA" id="ARBA00022741"/>
    </source>
</evidence>
<feature type="domain" description="Glutamyl/glutaminyl-tRNA synthetase class Ib catalytic" evidence="7">
    <location>
        <begin position="1"/>
        <end position="110"/>
    </location>
</feature>
<sequence>MKQDMQSDNFNMYDLIAYCIKFTPHPHAGDTWSTSYNYAHCILCTLEFETHRASYFWLLHSLGLYQPHVWEYSRLNVSNTIMSKRKLNQLVTENWVDGWNDPCHMTLAGL</sequence>
<evidence type="ECO:0000256" key="5">
    <source>
        <dbReference type="ARBA" id="ARBA00023146"/>
    </source>
</evidence>